<dbReference type="GO" id="GO:0016746">
    <property type="term" value="F:acyltransferase activity"/>
    <property type="evidence" value="ECO:0007669"/>
    <property type="project" value="UniProtKB-KW"/>
</dbReference>
<comment type="caution">
    <text evidence="4">The sequence shown here is derived from an EMBL/GenBank/DDBJ whole genome shotgun (WGS) entry which is preliminary data.</text>
</comment>
<organism evidence="4 5">
    <name type="scientific">Papaver atlanticum</name>
    <dbReference type="NCBI Taxonomy" id="357466"/>
    <lineage>
        <taxon>Eukaryota</taxon>
        <taxon>Viridiplantae</taxon>
        <taxon>Streptophyta</taxon>
        <taxon>Embryophyta</taxon>
        <taxon>Tracheophyta</taxon>
        <taxon>Spermatophyta</taxon>
        <taxon>Magnoliopsida</taxon>
        <taxon>Ranunculales</taxon>
        <taxon>Papaveraceae</taxon>
        <taxon>Papaveroideae</taxon>
        <taxon>Papaver</taxon>
    </lineage>
</organism>
<sequence length="472" mass="52206">MADLNKEEEAESRQVGGAEYSWCRAVPGGTGTTVLALLLSKPIDITILQKSLHKLQINHPILRSKLTSYQPNTYSFLIPSSPYVQIQSSDSTATSNLLKKLANSENNLSSVHRILEHELNLNVWSESGFGGSGSESEEDEDEDEDELDLFYATLYTLEEKWVLVFRIHTSICDRTSAVTLLNEFLGLIGEDVDDMGIKDEVNLGIEDLIPSGKATKPFWARGANLVGYSLNAFRFSNLDFVDTVSMPRSSGVVRLQLTTDETERLLAGCQARGIKMSGAIAAAGMIAAYSLKELPDYQWEKYAVVTFVDCRKMLDPLLESHNLGFYYSGVLNTHDVNGGAELWELASKCYVALTNSLDANKHFTDMADLNYLMCKAIDNPSLTPSSSLRTSFIAVFEDPVFNNSSDLHQKLGLEDYIGCSSIHGVGPSIAVFDTIRNGALDCECVYPMPLHSREQVQKLIDKMKRVLIEGSH</sequence>
<reference evidence="4" key="1">
    <citation type="submission" date="2022-04" db="EMBL/GenBank/DDBJ databases">
        <title>A functionally conserved STORR gene fusion in Papaver species that diverged 16.8 million years ago.</title>
        <authorList>
            <person name="Catania T."/>
        </authorList>
    </citation>
    <scope>NUCLEOTIDE SEQUENCE</scope>
    <source>
        <strain evidence="4">S-188037</strain>
    </source>
</reference>
<evidence type="ECO:0000256" key="2">
    <source>
        <dbReference type="ARBA" id="ARBA00023315"/>
    </source>
</evidence>
<dbReference type="PANTHER" id="PTHR34375">
    <property type="entry name" value="GATA ZINC FINGER PROTEIN-RELATED"/>
    <property type="match status" value="1"/>
</dbReference>
<dbReference type="InterPro" id="IPR031641">
    <property type="entry name" value="PapA_C"/>
</dbReference>
<dbReference type="AlphaFoldDB" id="A0AAD4RX13"/>
<dbReference type="PANTHER" id="PTHR34375:SF2">
    <property type="entry name" value="GATA ZINC FINGER PROTEIN"/>
    <property type="match status" value="1"/>
</dbReference>
<dbReference type="Gene3D" id="3.30.559.30">
    <property type="entry name" value="Nonribosomal peptide synthetase, condensation domain"/>
    <property type="match status" value="1"/>
</dbReference>
<keyword evidence="2" id="KW-0012">Acyltransferase</keyword>
<proteinExistence type="predicted"/>
<feature type="domain" description="Phthiocerol/phthiodiolone dimycocerosyl transferase C-terminal" evidence="3">
    <location>
        <begin position="250"/>
        <end position="358"/>
    </location>
</feature>
<dbReference type="EMBL" id="JAJJMB010017633">
    <property type="protein sequence ID" value="KAI3837039.1"/>
    <property type="molecule type" value="Genomic_DNA"/>
</dbReference>
<dbReference type="Proteomes" id="UP001202328">
    <property type="component" value="Unassembled WGS sequence"/>
</dbReference>
<protein>
    <recommendedName>
        <fullName evidence="3">Phthiocerol/phthiodiolone dimycocerosyl transferase C-terminal domain-containing protein</fullName>
    </recommendedName>
</protein>
<dbReference type="Pfam" id="PF16911">
    <property type="entry name" value="PapA_C"/>
    <property type="match status" value="1"/>
</dbReference>
<accession>A0AAD4RX13</accession>
<evidence type="ECO:0000313" key="4">
    <source>
        <dbReference type="EMBL" id="KAI3837039.1"/>
    </source>
</evidence>
<gene>
    <name evidence="4" type="ORF">MKW98_005372</name>
</gene>
<evidence type="ECO:0000256" key="1">
    <source>
        <dbReference type="ARBA" id="ARBA00022679"/>
    </source>
</evidence>
<keyword evidence="1" id="KW-0808">Transferase</keyword>
<name>A0AAD4RX13_9MAGN</name>
<dbReference type="SUPFAM" id="SSF52777">
    <property type="entry name" value="CoA-dependent acyltransferases"/>
    <property type="match status" value="2"/>
</dbReference>
<dbReference type="InterPro" id="IPR023213">
    <property type="entry name" value="CAT-like_dom_sf"/>
</dbReference>
<evidence type="ECO:0000313" key="5">
    <source>
        <dbReference type="Proteomes" id="UP001202328"/>
    </source>
</evidence>
<keyword evidence="5" id="KW-1185">Reference proteome</keyword>
<evidence type="ECO:0000259" key="3">
    <source>
        <dbReference type="Pfam" id="PF16911"/>
    </source>
</evidence>
<dbReference type="Gene3D" id="3.30.559.10">
    <property type="entry name" value="Chloramphenicol acetyltransferase-like domain"/>
    <property type="match status" value="1"/>
</dbReference>